<name>A0A1I3QNI3_9FLAO</name>
<dbReference type="RefSeq" id="WP_090678703.1">
    <property type="nucleotide sequence ID" value="NZ_FORU01000006.1"/>
</dbReference>
<dbReference type="STRING" id="1150112.SAMN04487893_10661"/>
<evidence type="ECO:0000256" key="4">
    <source>
        <dbReference type="SAM" id="SignalP"/>
    </source>
</evidence>
<keyword evidence="3" id="KW-0998">Cell outer membrane</keyword>
<organism evidence="5 6">
    <name type="scientific">Myroides guanonis</name>
    <dbReference type="NCBI Taxonomy" id="1150112"/>
    <lineage>
        <taxon>Bacteria</taxon>
        <taxon>Pseudomonadati</taxon>
        <taxon>Bacteroidota</taxon>
        <taxon>Flavobacteriia</taxon>
        <taxon>Flavobacteriales</taxon>
        <taxon>Flavobacteriaceae</taxon>
        <taxon>Myroides</taxon>
    </lineage>
</organism>
<comment type="subcellular location">
    <subcellularLocation>
        <location evidence="1">Cell outer membrane</location>
    </subcellularLocation>
</comment>
<dbReference type="GO" id="GO:0009279">
    <property type="term" value="C:cell outer membrane"/>
    <property type="evidence" value="ECO:0007669"/>
    <property type="project" value="UniProtKB-SubCell"/>
</dbReference>
<keyword evidence="6" id="KW-1185">Reference proteome</keyword>
<dbReference type="Gene3D" id="2.40.170.20">
    <property type="entry name" value="TonB-dependent receptor, beta-barrel domain"/>
    <property type="match status" value="1"/>
</dbReference>
<sequence length="586" mass="66050">MNKKHIYALCLSTLFVSTGVFGQEKDKKEKKEENIGTEVVNVVRAYDATISDAFKVRETPSFDNEAGVQKKPVKYTINSFPVASTFVPEKGEAAAVEKDARLKAFDNYLLFGAGRYVNLQGELFLSGKVNETDQIAGFARHFSSQGGVKGVALDDAFSKSSAEVSYRSQKETWNWNLDVGGKHQISNWYGLPNEEFTFQNAQLDNLDEQQIYKTVYVGGKAEFSNAPLTGVEFQYKRFWDSYDSKENRFFIKPNIRTAIGSSDLNVGVIVDYVGTDYENFLMNTSTSYSHLNLGLEPSITFQDEDYSFKAGVGLYFNNGKVAGETDNSFYIYPQVKASFKLVHDILVTYMGAEGGLKQNSYADFVDLNPFVSPDLMITPTSEQYDLYVGLKGKLDNSISYNIKGSMKSEDDKAFFRSNIINGQSPSNAYELGNSFGVLYGNLKTYSVFGELKFDFEENVSIGLFGEFNHYETDLSEAWNMPKSRFGADIHIDFSDSWFAGTEIYYIGERKDVFRNYDTGTSMLLTEEVRNLDGFADLNVKVGYRPTANWTLFLEGNNLLNKNYEQWKGFKSQGIQVMGGALYKFDF</sequence>
<reference evidence="6" key="1">
    <citation type="submission" date="2016-10" db="EMBL/GenBank/DDBJ databases">
        <authorList>
            <person name="Varghese N."/>
            <person name="Submissions S."/>
        </authorList>
    </citation>
    <scope>NUCLEOTIDE SEQUENCE [LARGE SCALE GENOMIC DNA]</scope>
    <source>
        <strain evidence="6">DSM 26542</strain>
    </source>
</reference>
<dbReference type="OrthoDB" id="1264254at2"/>
<protein>
    <submittedName>
        <fullName evidence="5">TonB dependent receptor</fullName>
    </submittedName>
</protein>
<dbReference type="InterPro" id="IPR036942">
    <property type="entry name" value="Beta-barrel_TonB_sf"/>
</dbReference>
<dbReference type="SUPFAM" id="SSF56935">
    <property type="entry name" value="Porins"/>
    <property type="match status" value="1"/>
</dbReference>
<accession>A0A1I3QNI3</accession>
<feature type="chain" id="PRO_5017325237" evidence="4">
    <location>
        <begin position="23"/>
        <end position="586"/>
    </location>
</feature>
<evidence type="ECO:0000256" key="2">
    <source>
        <dbReference type="ARBA" id="ARBA00023136"/>
    </source>
</evidence>
<gene>
    <name evidence="5" type="ORF">SAMN04487893_10661</name>
</gene>
<dbReference type="Proteomes" id="UP000243887">
    <property type="component" value="Unassembled WGS sequence"/>
</dbReference>
<dbReference type="AlphaFoldDB" id="A0A1I3QNI3"/>
<keyword evidence="4" id="KW-0732">Signal</keyword>
<keyword evidence="2" id="KW-0472">Membrane</keyword>
<evidence type="ECO:0000313" key="5">
    <source>
        <dbReference type="EMBL" id="SFJ35668.1"/>
    </source>
</evidence>
<feature type="signal peptide" evidence="4">
    <location>
        <begin position="1"/>
        <end position="22"/>
    </location>
</feature>
<proteinExistence type="predicted"/>
<dbReference type="EMBL" id="FORU01000006">
    <property type="protein sequence ID" value="SFJ35668.1"/>
    <property type="molecule type" value="Genomic_DNA"/>
</dbReference>
<evidence type="ECO:0000313" key="6">
    <source>
        <dbReference type="Proteomes" id="UP000243887"/>
    </source>
</evidence>
<evidence type="ECO:0000256" key="3">
    <source>
        <dbReference type="ARBA" id="ARBA00023237"/>
    </source>
</evidence>
<keyword evidence="5" id="KW-0675">Receptor</keyword>
<evidence type="ECO:0000256" key="1">
    <source>
        <dbReference type="ARBA" id="ARBA00004442"/>
    </source>
</evidence>